<name>A0A9D4KVM6_DREPO</name>
<sequence length="232" mass="26062">MCELLSGKVLLLDYYNNKVKLVDINYKVIFNLDLATKPLGICNVTPNEVAVASEGCTIKFLNVNNRNIVEGRKLKFEHRCTGIAHSKCSLYVTTFTALYHYTLDGKLMKKIYEDTSNPLSVYKFAVSDFFGTRLYVINYSKNKLLTLSRDGTVLSSVEDSALIRPTGVHVSETGQLLVWGHDSNTVVQIDGEVRVLDSEIDGIYHPKSVYYSARTGRLIVGLFDNILVIHTR</sequence>
<dbReference type="Gene3D" id="2.120.10.30">
    <property type="entry name" value="TolB, C-terminal domain"/>
    <property type="match status" value="1"/>
</dbReference>
<proteinExistence type="predicted"/>
<dbReference type="Proteomes" id="UP000828390">
    <property type="component" value="Unassembled WGS sequence"/>
</dbReference>
<dbReference type="AlphaFoldDB" id="A0A9D4KVM6"/>
<comment type="caution">
    <text evidence="1">The sequence shown here is derived from an EMBL/GenBank/DDBJ whole genome shotgun (WGS) entry which is preliminary data.</text>
</comment>
<reference evidence="1" key="2">
    <citation type="submission" date="2020-11" db="EMBL/GenBank/DDBJ databases">
        <authorList>
            <person name="McCartney M.A."/>
            <person name="Auch B."/>
            <person name="Kono T."/>
            <person name="Mallez S."/>
            <person name="Becker A."/>
            <person name="Gohl D.M."/>
            <person name="Silverstein K.A.T."/>
            <person name="Koren S."/>
            <person name="Bechman K.B."/>
            <person name="Herman A."/>
            <person name="Abrahante J.E."/>
            <person name="Garbe J."/>
        </authorList>
    </citation>
    <scope>NUCLEOTIDE SEQUENCE</scope>
    <source>
        <strain evidence="1">Duluth1</strain>
        <tissue evidence="1">Whole animal</tissue>
    </source>
</reference>
<protein>
    <submittedName>
        <fullName evidence="1">Uncharacterized protein</fullName>
    </submittedName>
</protein>
<accession>A0A9D4KVM6</accession>
<evidence type="ECO:0000313" key="1">
    <source>
        <dbReference type="EMBL" id="KAH3846454.1"/>
    </source>
</evidence>
<dbReference type="InterPro" id="IPR011042">
    <property type="entry name" value="6-blade_b-propeller_TolB-like"/>
</dbReference>
<evidence type="ECO:0000313" key="2">
    <source>
        <dbReference type="Proteomes" id="UP000828390"/>
    </source>
</evidence>
<organism evidence="1 2">
    <name type="scientific">Dreissena polymorpha</name>
    <name type="common">Zebra mussel</name>
    <name type="synonym">Mytilus polymorpha</name>
    <dbReference type="NCBI Taxonomy" id="45954"/>
    <lineage>
        <taxon>Eukaryota</taxon>
        <taxon>Metazoa</taxon>
        <taxon>Spiralia</taxon>
        <taxon>Lophotrochozoa</taxon>
        <taxon>Mollusca</taxon>
        <taxon>Bivalvia</taxon>
        <taxon>Autobranchia</taxon>
        <taxon>Heteroconchia</taxon>
        <taxon>Euheterodonta</taxon>
        <taxon>Imparidentia</taxon>
        <taxon>Neoheterodontei</taxon>
        <taxon>Myida</taxon>
        <taxon>Dreissenoidea</taxon>
        <taxon>Dreissenidae</taxon>
        <taxon>Dreissena</taxon>
    </lineage>
</organism>
<gene>
    <name evidence="1" type="ORF">DPMN_088755</name>
</gene>
<dbReference type="EMBL" id="JAIWYP010000003">
    <property type="protein sequence ID" value="KAH3846454.1"/>
    <property type="molecule type" value="Genomic_DNA"/>
</dbReference>
<reference evidence="1" key="1">
    <citation type="journal article" date="2019" name="bioRxiv">
        <title>The Genome of the Zebra Mussel, Dreissena polymorpha: A Resource for Invasive Species Research.</title>
        <authorList>
            <person name="McCartney M.A."/>
            <person name="Auch B."/>
            <person name="Kono T."/>
            <person name="Mallez S."/>
            <person name="Zhang Y."/>
            <person name="Obille A."/>
            <person name="Becker A."/>
            <person name="Abrahante J.E."/>
            <person name="Garbe J."/>
            <person name="Badalamenti J.P."/>
            <person name="Herman A."/>
            <person name="Mangelson H."/>
            <person name="Liachko I."/>
            <person name="Sullivan S."/>
            <person name="Sone E.D."/>
            <person name="Koren S."/>
            <person name="Silverstein K.A.T."/>
            <person name="Beckman K.B."/>
            <person name="Gohl D.M."/>
        </authorList>
    </citation>
    <scope>NUCLEOTIDE SEQUENCE</scope>
    <source>
        <strain evidence="1">Duluth1</strain>
        <tissue evidence="1">Whole animal</tissue>
    </source>
</reference>
<dbReference type="SUPFAM" id="SSF63825">
    <property type="entry name" value="YWTD domain"/>
    <property type="match status" value="1"/>
</dbReference>
<keyword evidence="2" id="KW-1185">Reference proteome</keyword>